<feature type="compositionally biased region" description="Basic and acidic residues" evidence="1">
    <location>
        <begin position="251"/>
        <end position="268"/>
    </location>
</feature>
<feature type="region of interest" description="Disordered" evidence="1">
    <location>
        <begin position="404"/>
        <end position="425"/>
    </location>
</feature>
<dbReference type="OrthoDB" id="6259795at2759"/>
<protein>
    <submittedName>
        <fullName evidence="2 4">Uncharacterized protein</fullName>
    </submittedName>
</protein>
<dbReference type="AlphaFoldDB" id="A0A0R3VVS6"/>
<reference evidence="2 3" key="2">
    <citation type="submission" date="2018-11" db="EMBL/GenBank/DDBJ databases">
        <authorList>
            <consortium name="Pathogen Informatics"/>
        </authorList>
    </citation>
    <scope>NUCLEOTIDE SEQUENCE [LARGE SCALE GENOMIC DNA]</scope>
</reference>
<dbReference type="WBParaSite" id="TASK_0000150301-mRNA-1">
    <property type="protein sequence ID" value="TASK_0000150301-mRNA-1"/>
    <property type="gene ID" value="TASK_0000150301"/>
</dbReference>
<name>A0A0R3VVS6_TAEAS</name>
<gene>
    <name evidence="2" type="ORF">TASK_LOCUS1504</name>
</gene>
<organism evidence="4">
    <name type="scientific">Taenia asiatica</name>
    <name type="common">Asian tapeworm</name>
    <dbReference type="NCBI Taxonomy" id="60517"/>
    <lineage>
        <taxon>Eukaryota</taxon>
        <taxon>Metazoa</taxon>
        <taxon>Spiralia</taxon>
        <taxon>Lophotrochozoa</taxon>
        <taxon>Platyhelminthes</taxon>
        <taxon>Cestoda</taxon>
        <taxon>Eucestoda</taxon>
        <taxon>Cyclophyllidea</taxon>
        <taxon>Taeniidae</taxon>
        <taxon>Taenia</taxon>
    </lineage>
</organism>
<feature type="region of interest" description="Disordered" evidence="1">
    <location>
        <begin position="251"/>
        <end position="284"/>
    </location>
</feature>
<proteinExistence type="predicted"/>
<evidence type="ECO:0000313" key="2">
    <source>
        <dbReference type="EMBL" id="VDK23159.1"/>
    </source>
</evidence>
<dbReference type="Proteomes" id="UP000282613">
    <property type="component" value="Unassembled WGS sequence"/>
</dbReference>
<accession>A0A0R3VVS6</accession>
<dbReference type="EMBL" id="UYRS01000407">
    <property type="protein sequence ID" value="VDK23159.1"/>
    <property type="molecule type" value="Genomic_DNA"/>
</dbReference>
<evidence type="ECO:0000256" key="1">
    <source>
        <dbReference type="SAM" id="MobiDB-lite"/>
    </source>
</evidence>
<reference evidence="4" key="1">
    <citation type="submission" date="2017-02" db="UniProtKB">
        <authorList>
            <consortium name="WormBaseParasite"/>
        </authorList>
    </citation>
    <scope>IDENTIFICATION</scope>
</reference>
<evidence type="ECO:0000313" key="3">
    <source>
        <dbReference type="Proteomes" id="UP000282613"/>
    </source>
</evidence>
<keyword evidence="3" id="KW-1185">Reference proteome</keyword>
<evidence type="ECO:0000313" key="4">
    <source>
        <dbReference type="WBParaSite" id="TASK_0000150301-mRNA-1"/>
    </source>
</evidence>
<sequence length="447" mass="49451">MATLGSEENAARANAVRSRCDSEEWFAHDPLTAPNPSIFRPRIRPEAVEITDKNMRAAGSLGRMAGFSDDLEPSCTTSIIKRLRSEEAHKISQRMTRSTDNWCDFEGNLTAISAVQRAPRLGASLEAKEIMRSQTQKCDWFALDIEPVIMRPKSTRPSTAQAGTLSCDWFAYNAANSSKSDARCSFRRVRGEGKVYALRNGGCKDLLKTAPSANSPLPLYRCPTKESQYYCLQNKESKSVAECLRTCTSTKERRNEVPSHKTKKEDAPVRSTSGVFDSPDSVEVPQNLNKPISTTQMALCINQVGKAAPPTPRRQMLCVSDEARRTYEKSRNGQMKDLIGKDAISTTLNYPSKNQTKAANSEEAILNQEKARGNALRALITHSNLTEPPPGRLARHPTDQMKCLLGDSGSDESGQPLPLPPRRLPSAEARCFADRQRGTVRDLLKYG</sequence>